<dbReference type="RefSeq" id="WP_106520731.1">
    <property type="nucleotide sequence ID" value="NZ_PYGD01000001.1"/>
</dbReference>
<keyword evidence="2" id="KW-0812">Transmembrane</keyword>
<evidence type="ECO:0000313" key="3">
    <source>
        <dbReference type="EMBL" id="PSK93992.1"/>
    </source>
</evidence>
<keyword evidence="2" id="KW-0472">Membrane</keyword>
<evidence type="ECO:0000256" key="2">
    <source>
        <dbReference type="SAM" id="Phobius"/>
    </source>
</evidence>
<gene>
    <name evidence="3" type="ORF">B0I18_101141</name>
</gene>
<dbReference type="OrthoDB" id="1115172at2"/>
<dbReference type="EMBL" id="PYGD01000001">
    <property type="protein sequence ID" value="PSK93992.1"/>
    <property type="molecule type" value="Genomic_DNA"/>
</dbReference>
<dbReference type="Proteomes" id="UP000240572">
    <property type="component" value="Unassembled WGS sequence"/>
</dbReference>
<evidence type="ECO:0008006" key="5">
    <source>
        <dbReference type="Google" id="ProtNLM"/>
    </source>
</evidence>
<evidence type="ECO:0000256" key="1">
    <source>
        <dbReference type="SAM" id="Coils"/>
    </source>
</evidence>
<keyword evidence="2" id="KW-1133">Transmembrane helix</keyword>
<dbReference type="AlphaFoldDB" id="A0A2P8D9V3"/>
<feature type="coiled-coil region" evidence="1">
    <location>
        <begin position="48"/>
        <end position="152"/>
    </location>
</feature>
<dbReference type="Gene3D" id="1.10.287.1490">
    <property type="match status" value="1"/>
</dbReference>
<evidence type="ECO:0000313" key="4">
    <source>
        <dbReference type="Proteomes" id="UP000240572"/>
    </source>
</evidence>
<sequence>MEDAKPETTEQPMRNKRNNTWIYAVIIVLLLGTNVYLFLQKNNVTKEKSVVTQELKQVSSSKEALQNEYNASLARLDDLTGKNAQLDNQLKAKNSELAKTKARIQEILAKSNATEKEFNEARGLIRKLNVRIADYEKQIVVLKEKNTQLTVERDSVVTNNSALQEKVNLAKVLHASNIRMTAIDLRKGGRKEKETTKAKRVDLLRVTFDIDENRIAESGVKELKICIINPDGELLSNAALGSGSFKTAQGQSKFFSVSKNVSLQADLPVKDINVDWQQSAEYEKGAYTVEIYHEGYLIGKGSVSLR</sequence>
<reference evidence="3 4" key="1">
    <citation type="submission" date="2018-03" db="EMBL/GenBank/DDBJ databases">
        <title>Genomic Encyclopedia of Type Strains, Phase III (KMG-III): the genomes of soil and plant-associated and newly described type strains.</title>
        <authorList>
            <person name="Whitman W."/>
        </authorList>
    </citation>
    <scope>NUCLEOTIDE SEQUENCE [LARGE SCALE GENOMIC DNA]</scope>
    <source>
        <strain evidence="3 4">CGMCC 1.12700</strain>
    </source>
</reference>
<feature type="transmembrane region" description="Helical" evidence="2">
    <location>
        <begin position="20"/>
        <end position="39"/>
    </location>
</feature>
<keyword evidence="1" id="KW-0175">Coiled coil</keyword>
<name>A0A2P8D9V3_9BACT</name>
<keyword evidence="4" id="KW-1185">Reference proteome</keyword>
<protein>
    <recommendedName>
        <fullName evidence="5">Cell division protein ZapB</fullName>
    </recommendedName>
</protein>
<accession>A0A2P8D9V3</accession>
<comment type="caution">
    <text evidence="3">The sequence shown here is derived from an EMBL/GenBank/DDBJ whole genome shotgun (WGS) entry which is preliminary data.</text>
</comment>
<proteinExistence type="predicted"/>
<organism evidence="3 4">
    <name type="scientific">Taibaiella chishuiensis</name>
    <dbReference type="NCBI Taxonomy" id="1434707"/>
    <lineage>
        <taxon>Bacteria</taxon>
        <taxon>Pseudomonadati</taxon>
        <taxon>Bacteroidota</taxon>
        <taxon>Chitinophagia</taxon>
        <taxon>Chitinophagales</taxon>
        <taxon>Chitinophagaceae</taxon>
        <taxon>Taibaiella</taxon>
    </lineage>
</organism>